<name>A0ABD6AF53_9EURY</name>
<keyword evidence="2" id="KW-1185">Reference proteome</keyword>
<dbReference type="EMBL" id="JBHTBF010000004">
    <property type="protein sequence ID" value="MFC7319180.1"/>
    <property type="molecule type" value="Genomic_DNA"/>
</dbReference>
<accession>A0ABD6AF53</accession>
<reference evidence="1 2" key="1">
    <citation type="journal article" date="2019" name="Int. J. Syst. Evol. Microbiol.">
        <title>The Global Catalogue of Microorganisms (GCM) 10K type strain sequencing project: providing services to taxonomists for standard genome sequencing and annotation.</title>
        <authorList>
            <consortium name="The Broad Institute Genomics Platform"/>
            <consortium name="The Broad Institute Genome Sequencing Center for Infectious Disease"/>
            <person name="Wu L."/>
            <person name="Ma J."/>
        </authorList>
    </citation>
    <scope>NUCLEOTIDE SEQUENCE [LARGE SCALE GENOMIC DNA]</scope>
    <source>
        <strain evidence="1 2">PSR21</strain>
    </source>
</reference>
<evidence type="ECO:0000313" key="2">
    <source>
        <dbReference type="Proteomes" id="UP001596547"/>
    </source>
</evidence>
<protein>
    <submittedName>
        <fullName evidence="1">DUF6516 family protein</fullName>
    </submittedName>
</protein>
<comment type="caution">
    <text evidence="1">The sequence shown here is derived from an EMBL/GenBank/DDBJ whole genome shotgun (WGS) entry which is preliminary data.</text>
</comment>
<organism evidence="1 2">
    <name type="scientific">Halomarina halobia</name>
    <dbReference type="NCBI Taxonomy" id="3033386"/>
    <lineage>
        <taxon>Archaea</taxon>
        <taxon>Methanobacteriati</taxon>
        <taxon>Methanobacteriota</taxon>
        <taxon>Stenosarchaea group</taxon>
        <taxon>Halobacteria</taxon>
        <taxon>Halobacteriales</taxon>
        <taxon>Natronomonadaceae</taxon>
        <taxon>Halomarina</taxon>
    </lineage>
</organism>
<dbReference type="AlphaFoldDB" id="A0ABD6AF53"/>
<dbReference type="Proteomes" id="UP001596547">
    <property type="component" value="Unassembled WGS sequence"/>
</dbReference>
<dbReference type="Pfam" id="PF20126">
    <property type="entry name" value="TumE"/>
    <property type="match status" value="1"/>
</dbReference>
<dbReference type="GeneID" id="79318002"/>
<proteinExistence type="predicted"/>
<sequence length="92" mass="10752">MATLLYWADNEFPDGSRYEMRAWNVPESDDYPQGIRYQYTAADGTTVLRYDNSHYREGVGMHHRHTPEGVEGIDFDGLVSHVRAFKREVNER</sequence>
<evidence type="ECO:0000313" key="1">
    <source>
        <dbReference type="EMBL" id="MFC7319180.1"/>
    </source>
</evidence>
<dbReference type="InterPro" id="IPR045397">
    <property type="entry name" value="TumE-like"/>
</dbReference>
<gene>
    <name evidence="1" type="ORF">ACFQPE_20640</name>
</gene>
<dbReference type="RefSeq" id="WP_276306770.1">
    <property type="nucleotide sequence ID" value="NZ_CP119994.1"/>
</dbReference>